<evidence type="ECO:0000256" key="6">
    <source>
        <dbReference type="RuleBase" id="RU004468"/>
    </source>
</evidence>
<protein>
    <submittedName>
        <fullName evidence="7">6-phospho-beta-glucosidase</fullName>
    </submittedName>
</protein>
<comment type="similarity">
    <text evidence="1 5">Belongs to the glycosyl hydrolase 1 family.</text>
</comment>
<dbReference type="GO" id="GO:0016052">
    <property type="term" value="P:carbohydrate catabolic process"/>
    <property type="evidence" value="ECO:0007669"/>
    <property type="project" value="TreeGrafter"/>
</dbReference>
<name>A0A412FQ13_9FIRM</name>
<dbReference type="PANTHER" id="PTHR10353:SF122">
    <property type="entry name" value="6-PHOSPHO-BETA-GLUCOSIDASE ASCB-RELATED"/>
    <property type="match status" value="1"/>
</dbReference>
<evidence type="ECO:0000256" key="2">
    <source>
        <dbReference type="ARBA" id="ARBA00022801"/>
    </source>
</evidence>
<dbReference type="Pfam" id="PF00232">
    <property type="entry name" value="Glyco_hydro_1"/>
    <property type="match status" value="1"/>
</dbReference>
<dbReference type="InterPro" id="IPR018120">
    <property type="entry name" value="Glyco_hydro_1_AS"/>
</dbReference>
<dbReference type="GO" id="GO:0008422">
    <property type="term" value="F:beta-glucosidase activity"/>
    <property type="evidence" value="ECO:0007669"/>
    <property type="project" value="TreeGrafter"/>
</dbReference>
<proteinExistence type="inferred from homology"/>
<dbReference type="InterPro" id="IPR001360">
    <property type="entry name" value="Glyco_hydro_1"/>
</dbReference>
<dbReference type="RefSeq" id="WP_117895763.1">
    <property type="nucleotide sequence ID" value="NZ_CABJCV010000021.1"/>
</dbReference>
<dbReference type="PRINTS" id="PR00131">
    <property type="entry name" value="GLHYDRLASE1"/>
</dbReference>
<evidence type="ECO:0000313" key="7">
    <source>
        <dbReference type="EMBL" id="RGR70250.1"/>
    </source>
</evidence>
<evidence type="ECO:0000256" key="5">
    <source>
        <dbReference type="RuleBase" id="RU003690"/>
    </source>
</evidence>
<evidence type="ECO:0000256" key="1">
    <source>
        <dbReference type="ARBA" id="ARBA00010838"/>
    </source>
</evidence>
<dbReference type="EMBL" id="QRUP01000021">
    <property type="protein sequence ID" value="RGR70250.1"/>
    <property type="molecule type" value="Genomic_DNA"/>
</dbReference>
<dbReference type="InterPro" id="IPR017853">
    <property type="entry name" value="GH"/>
</dbReference>
<dbReference type="PROSITE" id="PS00653">
    <property type="entry name" value="GLYCOSYL_HYDROL_F1_2"/>
    <property type="match status" value="1"/>
</dbReference>
<organism evidence="7 8">
    <name type="scientific">Holdemania filiformis</name>
    <dbReference type="NCBI Taxonomy" id="61171"/>
    <lineage>
        <taxon>Bacteria</taxon>
        <taxon>Bacillati</taxon>
        <taxon>Bacillota</taxon>
        <taxon>Erysipelotrichia</taxon>
        <taxon>Erysipelotrichales</taxon>
        <taxon>Erysipelotrichaceae</taxon>
        <taxon>Holdemania</taxon>
    </lineage>
</organism>
<sequence>MSDYQTSFPQDFLWGCAIAAHQCEGAWNEGGKGVSTADIARLGGIGKVRQLDDKVDPDVRYPSHTGIDFYHRWPQDIEMLAHLGIKCLRLSIDWTRIYPTGMESKPNAEGLRYYHALIDTLLAHKIEPIITISHFEIPLVLAQSIGAWKNRAMIDYYLRYCKTLFNEFHGKVTRWLTFNEINHNENTTEAAMASAYRVSGIRYDQEYNIPQIAAQSSYYMMLATAEAVSLAHAIDPQNQVGCVLALHPSYAFDCQPETALKSLQCLENDLYIADTLCHGKFPDSKRRQLAKRGIQLDTKLEDDAKFQAGTLDFIAFNYYSSTVCMLDESQYPQGNHFKGGKNPRLPETEWGWQIDPTGLRYALNLMDRRYQLPILISENGIGMEEQLSGSELLDDAPRIAYLKAHLQALKQALTEDQVHCIGYCLWSCFDLISATTGEMRKRYGLIYVDQNDDGSGTLQRSYKKSAAWYAQVILENGELL</sequence>
<reference evidence="7 8" key="1">
    <citation type="submission" date="2018-08" db="EMBL/GenBank/DDBJ databases">
        <title>A genome reference for cultivated species of the human gut microbiota.</title>
        <authorList>
            <person name="Zou Y."/>
            <person name="Xue W."/>
            <person name="Luo G."/>
        </authorList>
    </citation>
    <scope>NUCLEOTIDE SEQUENCE [LARGE SCALE GENOMIC DNA]</scope>
    <source>
        <strain evidence="7 8">AF24-29</strain>
    </source>
</reference>
<keyword evidence="3 6" id="KW-0326">Glycosidase</keyword>
<dbReference type="SUPFAM" id="SSF51445">
    <property type="entry name" value="(Trans)glycosidases"/>
    <property type="match status" value="1"/>
</dbReference>
<evidence type="ECO:0000256" key="3">
    <source>
        <dbReference type="ARBA" id="ARBA00023295"/>
    </source>
</evidence>
<evidence type="ECO:0000313" key="8">
    <source>
        <dbReference type="Proteomes" id="UP000284178"/>
    </source>
</evidence>
<dbReference type="AlphaFoldDB" id="A0A412FQ13"/>
<dbReference type="PROSITE" id="PS00572">
    <property type="entry name" value="GLYCOSYL_HYDROL_F1_1"/>
    <property type="match status" value="1"/>
</dbReference>
<dbReference type="PANTHER" id="PTHR10353">
    <property type="entry name" value="GLYCOSYL HYDROLASE"/>
    <property type="match status" value="1"/>
</dbReference>
<keyword evidence="2 6" id="KW-0378">Hydrolase</keyword>
<dbReference type="GO" id="GO:0005829">
    <property type="term" value="C:cytosol"/>
    <property type="evidence" value="ECO:0007669"/>
    <property type="project" value="TreeGrafter"/>
</dbReference>
<keyword evidence="8" id="KW-1185">Reference proteome</keyword>
<dbReference type="Gene3D" id="3.20.20.80">
    <property type="entry name" value="Glycosidases"/>
    <property type="match status" value="1"/>
</dbReference>
<evidence type="ECO:0000256" key="4">
    <source>
        <dbReference type="PROSITE-ProRule" id="PRU10055"/>
    </source>
</evidence>
<dbReference type="GeneID" id="83016510"/>
<accession>A0A412FQ13</accession>
<dbReference type="Proteomes" id="UP000284178">
    <property type="component" value="Unassembled WGS sequence"/>
</dbReference>
<feature type="active site" description="Nucleophile" evidence="4">
    <location>
        <position position="378"/>
    </location>
</feature>
<gene>
    <name evidence="7" type="ORF">DWY25_14000</name>
</gene>
<comment type="caution">
    <text evidence="7">The sequence shown here is derived from an EMBL/GenBank/DDBJ whole genome shotgun (WGS) entry which is preliminary data.</text>
</comment>
<dbReference type="FunFam" id="3.20.20.80:FF:000004">
    <property type="entry name" value="Beta-glucosidase 6-phospho-beta-glucosidase"/>
    <property type="match status" value="1"/>
</dbReference>
<dbReference type="InterPro" id="IPR033132">
    <property type="entry name" value="GH_1_N_CS"/>
</dbReference>